<dbReference type="GO" id="GO:0031902">
    <property type="term" value="C:late endosome membrane"/>
    <property type="evidence" value="ECO:0007669"/>
    <property type="project" value="UniProtKB-SubCell"/>
</dbReference>
<evidence type="ECO:0000256" key="1">
    <source>
        <dbReference type="ARBA" id="ARBA00004414"/>
    </source>
</evidence>
<dbReference type="EMBL" id="OZ034830">
    <property type="protein sequence ID" value="CAL1687489.1"/>
    <property type="molecule type" value="Genomic_DNA"/>
</dbReference>
<comment type="subcellular location">
    <subcellularLocation>
        <location evidence="2">Endosome membrane</location>
        <topology evidence="2">Peripheral membrane protein</topology>
    </subcellularLocation>
    <subcellularLocation>
        <location evidence="1">Late endosome membrane</location>
    </subcellularLocation>
    <subcellularLocation>
        <location evidence="3">Lysosome membrane</location>
        <topology evidence="3">Peripheral membrane protein</topology>
        <orientation evidence="3">Cytoplasmic side</orientation>
    </subcellularLocation>
</comment>
<dbReference type="SMART" id="SM00714">
    <property type="entry name" value="LITAF"/>
    <property type="match status" value="1"/>
</dbReference>
<keyword evidence="12" id="KW-1185">Reference proteome</keyword>
<reference evidence="11" key="1">
    <citation type="submission" date="2024-04" db="EMBL/GenBank/DDBJ databases">
        <authorList>
            <consortium name="Molecular Ecology Group"/>
        </authorList>
    </citation>
    <scope>NUCLEOTIDE SEQUENCE</scope>
</reference>
<dbReference type="InterPro" id="IPR006629">
    <property type="entry name" value="LITAF"/>
</dbReference>
<evidence type="ECO:0000256" key="7">
    <source>
        <dbReference type="ARBA" id="ARBA00023136"/>
    </source>
</evidence>
<proteinExistence type="inferred from homology"/>
<keyword evidence="5" id="KW-0479">Metal-binding</keyword>
<dbReference type="PROSITE" id="PS51837">
    <property type="entry name" value="LITAF"/>
    <property type="match status" value="1"/>
</dbReference>
<dbReference type="GO" id="GO:0008270">
    <property type="term" value="F:zinc ion binding"/>
    <property type="evidence" value="ECO:0007669"/>
    <property type="project" value="TreeGrafter"/>
</dbReference>
<evidence type="ECO:0000256" key="6">
    <source>
        <dbReference type="ARBA" id="ARBA00022833"/>
    </source>
</evidence>
<evidence type="ECO:0000256" key="3">
    <source>
        <dbReference type="ARBA" id="ARBA00004630"/>
    </source>
</evidence>
<dbReference type="PANTHER" id="PTHR23292">
    <property type="entry name" value="LIPOPOLYSACCHARIDE-INDUCED TUMOR NECROSIS FACTOR-ALPHA FACTOR"/>
    <property type="match status" value="1"/>
</dbReference>
<dbReference type="GO" id="GO:0005765">
    <property type="term" value="C:lysosomal membrane"/>
    <property type="evidence" value="ECO:0007669"/>
    <property type="project" value="UniProtKB-SubCell"/>
</dbReference>
<accession>A0AAV2P3K6</accession>
<evidence type="ECO:0000259" key="10">
    <source>
        <dbReference type="PROSITE" id="PS51837"/>
    </source>
</evidence>
<keyword evidence="6" id="KW-0862">Zinc</keyword>
<comment type="similarity">
    <text evidence="4">Belongs to the CDIP1/LITAF family.</text>
</comment>
<keyword evidence="9" id="KW-1133">Transmembrane helix</keyword>
<sequence>MEHPPQPFAMPPPYPYPQPPPPPPQQPYTVIITEAAFGPETQHMVCPHCRVNISTNVETEANIKTHLFALLLCVLGLWCFAPCPYCMDNCMVKKHYCPSCGSYLGTSEN</sequence>
<keyword evidence="7 9" id="KW-0472">Membrane</keyword>
<evidence type="ECO:0000313" key="12">
    <source>
        <dbReference type="Proteomes" id="UP001497644"/>
    </source>
</evidence>
<dbReference type="Proteomes" id="UP001497644">
    <property type="component" value="Chromosome 7"/>
</dbReference>
<dbReference type="Pfam" id="PF10601">
    <property type="entry name" value="zf-LITAF-like"/>
    <property type="match status" value="1"/>
</dbReference>
<dbReference type="PANTHER" id="PTHR23292:SF14">
    <property type="entry name" value="FI16615P1-RELATED"/>
    <property type="match status" value="1"/>
</dbReference>
<keyword evidence="9" id="KW-0812">Transmembrane</keyword>
<feature type="region of interest" description="Disordered" evidence="8">
    <location>
        <begin position="1"/>
        <end position="26"/>
    </location>
</feature>
<name>A0AAV2P3K6_9HYME</name>
<evidence type="ECO:0000256" key="5">
    <source>
        <dbReference type="ARBA" id="ARBA00022723"/>
    </source>
</evidence>
<gene>
    <name evidence="11" type="ORF">LPLAT_LOCUS12688</name>
</gene>
<protein>
    <recommendedName>
        <fullName evidence="10">LITAF domain-containing protein</fullName>
    </recommendedName>
</protein>
<evidence type="ECO:0000256" key="2">
    <source>
        <dbReference type="ARBA" id="ARBA00004481"/>
    </source>
</evidence>
<dbReference type="InterPro" id="IPR037519">
    <property type="entry name" value="LITAF_fam"/>
</dbReference>
<evidence type="ECO:0000256" key="8">
    <source>
        <dbReference type="SAM" id="MobiDB-lite"/>
    </source>
</evidence>
<evidence type="ECO:0000256" key="4">
    <source>
        <dbReference type="ARBA" id="ARBA00005975"/>
    </source>
</evidence>
<feature type="transmembrane region" description="Helical" evidence="9">
    <location>
        <begin position="67"/>
        <end position="87"/>
    </location>
</feature>
<evidence type="ECO:0000313" key="11">
    <source>
        <dbReference type="EMBL" id="CAL1687489.1"/>
    </source>
</evidence>
<evidence type="ECO:0000256" key="9">
    <source>
        <dbReference type="SAM" id="Phobius"/>
    </source>
</evidence>
<feature type="domain" description="LITAF" evidence="10">
    <location>
        <begin position="26"/>
        <end position="109"/>
    </location>
</feature>
<dbReference type="AlphaFoldDB" id="A0AAV2P3K6"/>
<organism evidence="11 12">
    <name type="scientific">Lasius platythorax</name>
    <dbReference type="NCBI Taxonomy" id="488582"/>
    <lineage>
        <taxon>Eukaryota</taxon>
        <taxon>Metazoa</taxon>
        <taxon>Ecdysozoa</taxon>
        <taxon>Arthropoda</taxon>
        <taxon>Hexapoda</taxon>
        <taxon>Insecta</taxon>
        <taxon>Pterygota</taxon>
        <taxon>Neoptera</taxon>
        <taxon>Endopterygota</taxon>
        <taxon>Hymenoptera</taxon>
        <taxon>Apocrita</taxon>
        <taxon>Aculeata</taxon>
        <taxon>Formicoidea</taxon>
        <taxon>Formicidae</taxon>
        <taxon>Formicinae</taxon>
        <taxon>Lasius</taxon>
        <taxon>Lasius</taxon>
    </lineage>
</organism>